<dbReference type="Proteomes" id="UP000823854">
    <property type="component" value="Unassembled WGS sequence"/>
</dbReference>
<evidence type="ECO:0000256" key="4">
    <source>
        <dbReference type="ARBA" id="ARBA00022840"/>
    </source>
</evidence>
<dbReference type="PANTHER" id="PTHR43776">
    <property type="entry name" value="TRANSPORT ATP-BINDING PROTEIN"/>
    <property type="match status" value="1"/>
</dbReference>
<dbReference type="InterPro" id="IPR013563">
    <property type="entry name" value="Oligopep_ABC_C"/>
</dbReference>
<reference evidence="7" key="2">
    <citation type="submission" date="2021-04" db="EMBL/GenBank/DDBJ databases">
        <authorList>
            <person name="Gilroy R."/>
        </authorList>
    </citation>
    <scope>NUCLEOTIDE SEQUENCE</scope>
    <source>
        <strain evidence="7">CHK130-7132</strain>
    </source>
</reference>
<evidence type="ECO:0000256" key="2">
    <source>
        <dbReference type="ARBA" id="ARBA00022448"/>
    </source>
</evidence>
<keyword evidence="4 7" id="KW-0067">ATP-binding</keyword>
<evidence type="ECO:0000256" key="1">
    <source>
        <dbReference type="ARBA" id="ARBA00005417"/>
    </source>
</evidence>
<feature type="region of interest" description="Disordered" evidence="5">
    <location>
        <begin position="81"/>
        <end position="102"/>
    </location>
</feature>
<dbReference type="EMBL" id="DWWC01000286">
    <property type="protein sequence ID" value="HJC70686.1"/>
    <property type="molecule type" value="Genomic_DNA"/>
</dbReference>
<feature type="domain" description="Oligopeptide/dipeptide ABC transporter C-terminal" evidence="6">
    <location>
        <begin position="52"/>
        <end position="84"/>
    </location>
</feature>
<evidence type="ECO:0000313" key="7">
    <source>
        <dbReference type="EMBL" id="HJC70686.1"/>
    </source>
</evidence>
<keyword evidence="3" id="KW-0547">Nucleotide-binding</keyword>
<dbReference type="GO" id="GO:0015833">
    <property type="term" value="P:peptide transport"/>
    <property type="evidence" value="ECO:0007669"/>
    <property type="project" value="InterPro"/>
</dbReference>
<accession>A0A9D2Q390</accession>
<evidence type="ECO:0000256" key="3">
    <source>
        <dbReference type="ARBA" id="ARBA00022741"/>
    </source>
</evidence>
<protein>
    <submittedName>
        <fullName evidence="7">ABC transporter ATP-binding protein</fullName>
    </submittedName>
</protein>
<comment type="caution">
    <text evidence="7">The sequence shown here is derived from an EMBL/GenBank/DDBJ whole genome shotgun (WGS) entry which is preliminary data.</text>
</comment>
<comment type="similarity">
    <text evidence="1">Belongs to the ABC transporter superfamily.</text>
</comment>
<dbReference type="Gene3D" id="3.40.50.300">
    <property type="entry name" value="P-loop containing nucleotide triphosphate hydrolases"/>
    <property type="match status" value="1"/>
</dbReference>
<dbReference type="InterPro" id="IPR027417">
    <property type="entry name" value="P-loop_NTPase"/>
</dbReference>
<feature type="non-terminal residue" evidence="7">
    <location>
        <position position="1"/>
    </location>
</feature>
<dbReference type="InterPro" id="IPR050319">
    <property type="entry name" value="ABC_transp_ATP-bind"/>
</dbReference>
<gene>
    <name evidence="7" type="ORF">H9932_13560</name>
</gene>
<reference evidence="7" key="1">
    <citation type="journal article" date="2021" name="PeerJ">
        <title>Extensive microbial diversity within the chicken gut microbiome revealed by metagenomics and culture.</title>
        <authorList>
            <person name="Gilroy R."/>
            <person name="Ravi A."/>
            <person name="Getino M."/>
            <person name="Pursley I."/>
            <person name="Horton D.L."/>
            <person name="Alikhan N.F."/>
            <person name="Baker D."/>
            <person name="Gharbi K."/>
            <person name="Hall N."/>
            <person name="Watson M."/>
            <person name="Adriaenssens E.M."/>
            <person name="Foster-Nyarko E."/>
            <person name="Jarju S."/>
            <person name="Secka A."/>
            <person name="Antonio M."/>
            <person name="Oren A."/>
            <person name="Chaudhuri R.R."/>
            <person name="La Ragione R."/>
            <person name="Hildebrand F."/>
            <person name="Pallen M.J."/>
        </authorList>
    </citation>
    <scope>NUCLEOTIDE SEQUENCE</scope>
    <source>
        <strain evidence="7">CHK130-7132</strain>
    </source>
</reference>
<dbReference type="PANTHER" id="PTHR43776:SF7">
    <property type="entry name" value="D,D-DIPEPTIDE TRANSPORT ATP-BINDING PROTEIN DDPF-RELATED"/>
    <property type="match status" value="1"/>
</dbReference>
<dbReference type="Pfam" id="PF08352">
    <property type="entry name" value="oligo_HPY"/>
    <property type="match status" value="1"/>
</dbReference>
<evidence type="ECO:0000256" key="5">
    <source>
        <dbReference type="SAM" id="MobiDB-lite"/>
    </source>
</evidence>
<dbReference type="SUPFAM" id="SSF52540">
    <property type="entry name" value="P-loop containing nucleoside triphosphate hydrolases"/>
    <property type="match status" value="1"/>
</dbReference>
<dbReference type="GO" id="GO:0005524">
    <property type="term" value="F:ATP binding"/>
    <property type="evidence" value="ECO:0007669"/>
    <property type="project" value="UniProtKB-KW"/>
</dbReference>
<proteinExistence type="inferred from homology"/>
<evidence type="ECO:0000313" key="8">
    <source>
        <dbReference type="Proteomes" id="UP000823854"/>
    </source>
</evidence>
<dbReference type="AlphaFoldDB" id="A0A9D2Q390"/>
<evidence type="ECO:0000259" key="6">
    <source>
        <dbReference type="Pfam" id="PF08352"/>
    </source>
</evidence>
<keyword evidence="2" id="KW-0813">Transport</keyword>
<sequence>SALDVSVQATVLALFRELQQRLGFAALFISHDLAVVDSLAHRIGVLYRGELVEEGHGPDVLQRPQHPYTRRLIASLPVPDPAEQARRREAYAQEWGSGRAES</sequence>
<organism evidence="7 8">
    <name type="scientific">Candidatus Brachybacterium intestinipullorum</name>
    <dbReference type="NCBI Taxonomy" id="2838512"/>
    <lineage>
        <taxon>Bacteria</taxon>
        <taxon>Bacillati</taxon>
        <taxon>Actinomycetota</taxon>
        <taxon>Actinomycetes</taxon>
        <taxon>Micrococcales</taxon>
        <taxon>Dermabacteraceae</taxon>
        <taxon>Brachybacterium</taxon>
    </lineage>
</organism>
<name>A0A9D2Q390_9MICO</name>